<reference evidence="1" key="1">
    <citation type="submission" date="2020-10" db="EMBL/GenBank/DDBJ databases">
        <authorList>
            <person name="Gilroy R."/>
        </authorList>
    </citation>
    <scope>NUCLEOTIDE SEQUENCE</scope>
    <source>
        <strain evidence="1">D5-748</strain>
    </source>
</reference>
<comment type="caution">
    <text evidence="1">The sequence shown here is derived from an EMBL/GenBank/DDBJ whole genome shotgun (WGS) entry which is preliminary data.</text>
</comment>
<dbReference type="Proteomes" id="UP000823619">
    <property type="component" value="Unassembled WGS sequence"/>
</dbReference>
<organism evidence="1 2">
    <name type="scientific">Candidatus Cryptobacteroides merdavium</name>
    <dbReference type="NCBI Taxonomy" id="2840769"/>
    <lineage>
        <taxon>Bacteria</taxon>
        <taxon>Pseudomonadati</taxon>
        <taxon>Bacteroidota</taxon>
        <taxon>Bacteroidia</taxon>
        <taxon>Bacteroidales</taxon>
        <taxon>Candidatus Cryptobacteroides</taxon>
    </lineage>
</organism>
<accession>A0A9D9HC92</accession>
<dbReference type="AlphaFoldDB" id="A0A9D9HC92"/>
<evidence type="ECO:0000313" key="1">
    <source>
        <dbReference type="EMBL" id="MBO8445589.1"/>
    </source>
</evidence>
<reference evidence="1" key="2">
    <citation type="journal article" date="2021" name="PeerJ">
        <title>Extensive microbial diversity within the chicken gut microbiome revealed by metagenomics and culture.</title>
        <authorList>
            <person name="Gilroy R."/>
            <person name="Ravi A."/>
            <person name="Getino M."/>
            <person name="Pursley I."/>
            <person name="Horton D.L."/>
            <person name="Alikhan N.F."/>
            <person name="Baker D."/>
            <person name="Gharbi K."/>
            <person name="Hall N."/>
            <person name="Watson M."/>
            <person name="Adriaenssens E.M."/>
            <person name="Foster-Nyarko E."/>
            <person name="Jarju S."/>
            <person name="Secka A."/>
            <person name="Antonio M."/>
            <person name="Oren A."/>
            <person name="Chaudhuri R.R."/>
            <person name="La Ragione R."/>
            <person name="Hildebrand F."/>
            <person name="Pallen M.J."/>
        </authorList>
    </citation>
    <scope>NUCLEOTIDE SEQUENCE</scope>
    <source>
        <strain evidence="1">D5-748</strain>
    </source>
</reference>
<name>A0A9D9HC92_9BACT</name>
<sequence length="92" mass="10294">MNRFTDSFAKADEKFDNQFSEQLEQLKGLTQSEIEKAMANTSDIEIYRQLAAIVDDASCKNLKQAELVSKIKALGEIAINLAKKIPGLDKLF</sequence>
<dbReference type="EMBL" id="JADIMO010000099">
    <property type="protein sequence ID" value="MBO8445589.1"/>
    <property type="molecule type" value="Genomic_DNA"/>
</dbReference>
<gene>
    <name evidence="1" type="ORF">IAC23_07870</name>
</gene>
<proteinExistence type="predicted"/>
<evidence type="ECO:0000313" key="2">
    <source>
        <dbReference type="Proteomes" id="UP000823619"/>
    </source>
</evidence>
<protein>
    <submittedName>
        <fullName evidence="1">Uncharacterized protein</fullName>
    </submittedName>
</protein>